<dbReference type="GO" id="GO:0009307">
    <property type="term" value="P:DNA restriction-modification system"/>
    <property type="evidence" value="ECO:0007669"/>
    <property type="project" value="InterPro"/>
</dbReference>
<name>A0A917IV48_9MICC</name>
<sequence>MESIEQQARKIMDEIDPNLSEPFVKIISFSLDNPEFAVKQRKSKNNPNPSFESEQNLRWLAEKFVNGRKNRDLPQPKTKPDPALSEVMISGYGVPKNEVKTQIEGHRVAMVAENIVGDLLERYIFSVLKDNDWIWCAGEVVRSIDFIRPSAKFKWESLQVKNRDNSENSSSSAIRNGTDIQKWYRTVSRTGKTKWDNFPLDLKGNKLTEEGFRKFIDNYFKEYYGN</sequence>
<gene>
    <name evidence="1" type="ORF">GCM10007359_15760</name>
</gene>
<evidence type="ECO:0000313" key="2">
    <source>
        <dbReference type="Proteomes" id="UP000600171"/>
    </source>
</evidence>
<dbReference type="AlphaFoldDB" id="A0A917IV48"/>
<dbReference type="RefSeq" id="WP_188359839.1">
    <property type="nucleotide sequence ID" value="NZ_BMDC01000003.1"/>
</dbReference>
<evidence type="ECO:0000313" key="1">
    <source>
        <dbReference type="EMBL" id="GGH63952.1"/>
    </source>
</evidence>
<dbReference type="GO" id="GO:0009036">
    <property type="term" value="F:type II site-specific deoxyribonuclease activity"/>
    <property type="evidence" value="ECO:0007669"/>
    <property type="project" value="InterPro"/>
</dbReference>
<reference evidence="1 2" key="1">
    <citation type="journal article" date="2014" name="Int. J. Syst. Evol. Microbiol.">
        <title>Complete genome sequence of Corynebacterium casei LMG S-19264T (=DSM 44701T), isolated from a smear-ripened cheese.</title>
        <authorList>
            <consortium name="US DOE Joint Genome Institute (JGI-PGF)"/>
            <person name="Walter F."/>
            <person name="Albersmeier A."/>
            <person name="Kalinowski J."/>
            <person name="Ruckert C."/>
        </authorList>
    </citation>
    <scope>NUCLEOTIDE SEQUENCE [LARGE SCALE GENOMIC DNA]</scope>
    <source>
        <strain evidence="1 2">CCM 8669</strain>
    </source>
</reference>
<organism evidence="1 2">
    <name type="scientific">Rothia aerolata</name>
    <dbReference type="NCBI Taxonomy" id="1812262"/>
    <lineage>
        <taxon>Bacteria</taxon>
        <taxon>Bacillati</taxon>
        <taxon>Actinomycetota</taxon>
        <taxon>Actinomycetes</taxon>
        <taxon>Micrococcales</taxon>
        <taxon>Micrococcaceae</taxon>
        <taxon>Rothia</taxon>
    </lineage>
</organism>
<dbReference type="Pfam" id="PF09570">
    <property type="entry name" value="RE_SinI"/>
    <property type="match status" value="1"/>
</dbReference>
<protein>
    <submittedName>
        <fullName evidence="1">Uncharacterized protein</fullName>
    </submittedName>
</protein>
<keyword evidence="2" id="KW-1185">Reference proteome</keyword>
<dbReference type="InterPro" id="IPR019070">
    <property type="entry name" value="Restrct_endonuc_II_SinI"/>
</dbReference>
<dbReference type="GO" id="GO:0003677">
    <property type="term" value="F:DNA binding"/>
    <property type="evidence" value="ECO:0007669"/>
    <property type="project" value="InterPro"/>
</dbReference>
<dbReference type="EMBL" id="BMDC01000003">
    <property type="protein sequence ID" value="GGH63952.1"/>
    <property type="molecule type" value="Genomic_DNA"/>
</dbReference>
<comment type="caution">
    <text evidence="1">The sequence shown here is derived from an EMBL/GenBank/DDBJ whole genome shotgun (WGS) entry which is preliminary data.</text>
</comment>
<accession>A0A917IV48</accession>
<proteinExistence type="predicted"/>
<dbReference type="Proteomes" id="UP000600171">
    <property type="component" value="Unassembled WGS sequence"/>
</dbReference>